<dbReference type="AlphaFoldDB" id="A0A392RZS3"/>
<dbReference type="Proteomes" id="UP000265520">
    <property type="component" value="Unassembled WGS sequence"/>
</dbReference>
<feature type="non-terminal residue" evidence="1">
    <location>
        <position position="37"/>
    </location>
</feature>
<organism evidence="1 2">
    <name type="scientific">Trifolium medium</name>
    <dbReference type="NCBI Taxonomy" id="97028"/>
    <lineage>
        <taxon>Eukaryota</taxon>
        <taxon>Viridiplantae</taxon>
        <taxon>Streptophyta</taxon>
        <taxon>Embryophyta</taxon>
        <taxon>Tracheophyta</taxon>
        <taxon>Spermatophyta</taxon>
        <taxon>Magnoliopsida</taxon>
        <taxon>eudicotyledons</taxon>
        <taxon>Gunneridae</taxon>
        <taxon>Pentapetalae</taxon>
        <taxon>rosids</taxon>
        <taxon>fabids</taxon>
        <taxon>Fabales</taxon>
        <taxon>Fabaceae</taxon>
        <taxon>Papilionoideae</taxon>
        <taxon>50 kb inversion clade</taxon>
        <taxon>NPAAA clade</taxon>
        <taxon>Hologalegina</taxon>
        <taxon>IRL clade</taxon>
        <taxon>Trifolieae</taxon>
        <taxon>Trifolium</taxon>
    </lineage>
</organism>
<dbReference type="EMBL" id="LXQA010290207">
    <property type="protein sequence ID" value="MCI41280.1"/>
    <property type="molecule type" value="Genomic_DNA"/>
</dbReference>
<proteinExistence type="predicted"/>
<name>A0A392RZS3_9FABA</name>
<reference evidence="1 2" key="1">
    <citation type="journal article" date="2018" name="Front. Plant Sci.">
        <title>Red Clover (Trifolium pratense) and Zigzag Clover (T. medium) - A Picture of Genomic Similarities and Differences.</title>
        <authorList>
            <person name="Dluhosova J."/>
            <person name="Istvanek J."/>
            <person name="Nedelnik J."/>
            <person name="Repkova J."/>
        </authorList>
    </citation>
    <scope>NUCLEOTIDE SEQUENCE [LARGE SCALE GENOMIC DNA]</scope>
    <source>
        <strain evidence="2">cv. 10/8</strain>
        <tissue evidence="1">Leaf</tissue>
    </source>
</reference>
<keyword evidence="2" id="KW-1185">Reference proteome</keyword>
<evidence type="ECO:0000313" key="1">
    <source>
        <dbReference type="EMBL" id="MCI41280.1"/>
    </source>
</evidence>
<accession>A0A392RZS3</accession>
<sequence length="37" mass="3938">MLAREDLGLAVLSLSDSKAPPTNGFPYASICTDELKI</sequence>
<comment type="caution">
    <text evidence="1">The sequence shown here is derived from an EMBL/GenBank/DDBJ whole genome shotgun (WGS) entry which is preliminary data.</text>
</comment>
<protein>
    <submittedName>
        <fullName evidence="1">Uncharacterized protein</fullName>
    </submittedName>
</protein>
<evidence type="ECO:0000313" key="2">
    <source>
        <dbReference type="Proteomes" id="UP000265520"/>
    </source>
</evidence>